<dbReference type="SUPFAM" id="SSF53756">
    <property type="entry name" value="UDP-Glycosyltransferase/glycogen phosphorylase"/>
    <property type="match status" value="1"/>
</dbReference>
<gene>
    <name evidence="3" type="ORF">ABS766_12230</name>
</gene>
<dbReference type="RefSeq" id="WP_408085457.1">
    <property type="nucleotide sequence ID" value="NZ_JBELPZ010000013.1"/>
</dbReference>
<proteinExistence type="predicted"/>
<dbReference type="CDD" id="cd03789">
    <property type="entry name" value="GT9_LPS_heptosyltransferase"/>
    <property type="match status" value="1"/>
</dbReference>
<dbReference type="GO" id="GO:0016757">
    <property type="term" value="F:glycosyltransferase activity"/>
    <property type="evidence" value="ECO:0007669"/>
    <property type="project" value="UniProtKB-KW"/>
</dbReference>
<dbReference type="EMBL" id="JBELPZ010000013">
    <property type="protein sequence ID" value="MFL9845187.1"/>
    <property type="molecule type" value="Genomic_DNA"/>
</dbReference>
<dbReference type="PANTHER" id="PTHR30160">
    <property type="entry name" value="TETRAACYLDISACCHARIDE 4'-KINASE-RELATED"/>
    <property type="match status" value="1"/>
</dbReference>
<dbReference type="EC" id="2.4.-.-" evidence="3"/>
<keyword evidence="2 3" id="KW-0808">Transferase</keyword>
<reference evidence="3 4" key="1">
    <citation type="submission" date="2024-06" db="EMBL/GenBank/DDBJ databases">
        <authorList>
            <person name="Kaempfer P."/>
            <person name="Viver T."/>
        </authorList>
    </citation>
    <scope>NUCLEOTIDE SEQUENCE [LARGE SCALE GENOMIC DNA]</scope>
    <source>
        <strain evidence="3 4">ST-119</strain>
    </source>
</reference>
<keyword evidence="1 3" id="KW-0328">Glycosyltransferase</keyword>
<dbReference type="InterPro" id="IPR051199">
    <property type="entry name" value="LPS_LOS_Heptosyltrfase"/>
</dbReference>
<evidence type="ECO:0000313" key="4">
    <source>
        <dbReference type="Proteomes" id="UP001629156"/>
    </source>
</evidence>
<sequence>MPKKVRANKHIILLRFSAMGDVAMTVPVIRALAQQYPELKITVVSRGIFRPFFDTISPRVHFYDADFTKAHKGILGIWRLYTELRKLHVTAVADLHNVLRSKLLTFFFSSRGKNTATVDKNRAGRKQLTAKKNKVFKPLKPVIENYADVLAKLGYPVDVYSVPIPDKKRLTKDITSTTGKKEGNWIGIAPFAKHKGKVYPKSYITQVIDSLSANTKNKVFLFGGGKEEEEKLLGMAGDKNNIVVIAGKTMNLWQELKLISHLDVMLSMDSANGQMAAIMGSKVVTLWGATHPYAGFVPYKQPLENSLTADREKYPLLPTSIYGNKRVEGYEDAMKTITPQSVVAKIEAVLDAAKKENTSKKQDIIL</sequence>
<accession>A0ABW8YZ12</accession>
<dbReference type="Pfam" id="PF01075">
    <property type="entry name" value="Glyco_transf_9"/>
    <property type="match status" value="1"/>
</dbReference>
<name>A0ABW8YZ12_9FLAO</name>
<comment type="caution">
    <text evidence="3">The sequence shown here is derived from an EMBL/GenBank/DDBJ whole genome shotgun (WGS) entry which is preliminary data.</text>
</comment>
<evidence type="ECO:0000313" key="3">
    <source>
        <dbReference type="EMBL" id="MFL9845187.1"/>
    </source>
</evidence>
<dbReference type="PANTHER" id="PTHR30160:SF22">
    <property type="entry name" value="LIPOPOLYSACCHARIDE CORE BIOSYNTHESIS PROTEIN"/>
    <property type="match status" value="1"/>
</dbReference>
<organism evidence="3 4">
    <name type="scientific">Flavobacterium rhizosphaerae</name>
    <dbReference type="NCBI Taxonomy" id="3163298"/>
    <lineage>
        <taxon>Bacteria</taxon>
        <taxon>Pseudomonadati</taxon>
        <taxon>Bacteroidota</taxon>
        <taxon>Flavobacteriia</taxon>
        <taxon>Flavobacteriales</taxon>
        <taxon>Flavobacteriaceae</taxon>
        <taxon>Flavobacterium</taxon>
    </lineage>
</organism>
<dbReference type="Proteomes" id="UP001629156">
    <property type="component" value="Unassembled WGS sequence"/>
</dbReference>
<dbReference type="InterPro" id="IPR002201">
    <property type="entry name" value="Glyco_trans_9"/>
</dbReference>
<evidence type="ECO:0000256" key="2">
    <source>
        <dbReference type="ARBA" id="ARBA00022679"/>
    </source>
</evidence>
<protein>
    <submittedName>
        <fullName evidence="3">Glycosyltransferase family 9 protein</fullName>
        <ecNumber evidence="3">2.4.-.-</ecNumber>
    </submittedName>
</protein>
<evidence type="ECO:0000256" key="1">
    <source>
        <dbReference type="ARBA" id="ARBA00022676"/>
    </source>
</evidence>
<keyword evidence="4" id="KW-1185">Reference proteome</keyword>
<dbReference type="Gene3D" id="3.40.50.2000">
    <property type="entry name" value="Glycogen Phosphorylase B"/>
    <property type="match status" value="2"/>
</dbReference>